<name>A0A821NFX7_9NEOP</name>
<comment type="caution">
    <text evidence="1">The sequence shown here is derived from an EMBL/GenBank/DDBJ whole genome shotgun (WGS) entry which is preliminary data.</text>
</comment>
<evidence type="ECO:0000313" key="1">
    <source>
        <dbReference type="EMBL" id="CAF4786202.1"/>
    </source>
</evidence>
<sequence length="79" mass="8353">MEPRGLAAPPARAARPGQLIQVASAPLASRNPQRVERKFLEMSIIGVGGVETRRLGTRRLSLAPHFTLSPGVVPGSTAK</sequence>
<reference evidence="1" key="1">
    <citation type="submission" date="2021-02" db="EMBL/GenBank/DDBJ databases">
        <authorList>
            <person name="Steward A R."/>
        </authorList>
    </citation>
    <scope>NUCLEOTIDE SEQUENCE</scope>
</reference>
<protein>
    <submittedName>
        <fullName evidence="1">Uncharacterized protein</fullName>
    </submittedName>
</protein>
<dbReference type="Proteomes" id="UP000663880">
    <property type="component" value="Unassembled WGS sequence"/>
</dbReference>
<keyword evidence="2" id="KW-1185">Reference proteome</keyword>
<organism evidence="1 2">
    <name type="scientific">Pieris macdunnoughi</name>
    <dbReference type="NCBI Taxonomy" id="345717"/>
    <lineage>
        <taxon>Eukaryota</taxon>
        <taxon>Metazoa</taxon>
        <taxon>Ecdysozoa</taxon>
        <taxon>Arthropoda</taxon>
        <taxon>Hexapoda</taxon>
        <taxon>Insecta</taxon>
        <taxon>Pterygota</taxon>
        <taxon>Neoptera</taxon>
        <taxon>Endopterygota</taxon>
        <taxon>Lepidoptera</taxon>
        <taxon>Glossata</taxon>
        <taxon>Ditrysia</taxon>
        <taxon>Papilionoidea</taxon>
        <taxon>Pieridae</taxon>
        <taxon>Pierinae</taxon>
        <taxon>Pieris</taxon>
    </lineage>
</organism>
<dbReference type="AlphaFoldDB" id="A0A821NFX7"/>
<evidence type="ECO:0000313" key="2">
    <source>
        <dbReference type="Proteomes" id="UP000663880"/>
    </source>
</evidence>
<accession>A0A821NFX7</accession>
<gene>
    <name evidence="1" type="ORF">PMACD_LOCUS2623</name>
</gene>
<proteinExistence type="predicted"/>
<dbReference type="EMBL" id="CAJOBZ010000004">
    <property type="protein sequence ID" value="CAF4786202.1"/>
    <property type="molecule type" value="Genomic_DNA"/>
</dbReference>